<dbReference type="Proteomes" id="UP001144323">
    <property type="component" value="Unassembled WGS sequence"/>
</dbReference>
<dbReference type="EMBL" id="BSEC01000001">
    <property type="protein sequence ID" value="GLI93340.1"/>
    <property type="molecule type" value="Genomic_DNA"/>
</dbReference>
<feature type="compositionally biased region" description="Basic and acidic residues" evidence="1">
    <location>
        <begin position="66"/>
        <end position="104"/>
    </location>
</feature>
<reference evidence="2" key="1">
    <citation type="journal article" date="2023" name="Int. J. Syst. Evol. Microbiol.">
        <title>Methylocystis iwaonis sp. nov., a type II methane-oxidizing bacterium from surface soil of a rice paddy field in Japan, and emended description of the genus Methylocystis (ex Whittenbury et al. 1970) Bowman et al. 1993.</title>
        <authorList>
            <person name="Kaise H."/>
            <person name="Sawadogo J.B."/>
            <person name="Alam M.S."/>
            <person name="Ueno C."/>
            <person name="Dianou D."/>
            <person name="Shinjo R."/>
            <person name="Asakawa S."/>
        </authorList>
    </citation>
    <scope>NUCLEOTIDE SEQUENCE</scope>
    <source>
        <strain evidence="2">LMG27198</strain>
    </source>
</reference>
<name>A0A9W6GUX0_9HYPH</name>
<evidence type="ECO:0000313" key="3">
    <source>
        <dbReference type="Proteomes" id="UP001144323"/>
    </source>
</evidence>
<feature type="compositionally biased region" description="Basic and acidic residues" evidence="1">
    <location>
        <begin position="19"/>
        <end position="33"/>
    </location>
</feature>
<dbReference type="AlphaFoldDB" id="A0A9W6GUX0"/>
<protein>
    <submittedName>
        <fullName evidence="2">Uncharacterized protein</fullName>
    </submittedName>
</protein>
<organism evidence="2 3">
    <name type="scientific">Methylocystis echinoides</name>
    <dbReference type="NCBI Taxonomy" id="29468"/>
    <lineage>
        <taxon>Bacteria</taxon>
        <taxon>Pseudomonadati</taxon>
        <taxon>Pseudomonadota</taxon>
        <taxon>Alphaproteobacteria</taxon>
        <taxon>Hyphomicrobiales</taxon>
        <taxon>Methylocystaceae</taxon>
        <taxon>Methylocystis</taxon>
    </lineage>
</organism>
<proteinExistence type="predicted"/>
<accession>A0A9W6GUX0</accession>
<gene>
    <name evidence="2" type="ORF">LMG27198_23320</name>
</gene>
<evidence type="ECO:0000256" key="1">
    <source>
        <dbReference type="SAM" id="MobiDB-lite"/>
    </source>
</evidence>
<evidence type="ECO:0000313" key="2">
    <source>
        <dbReference type="EMBL" id="GLI93340.1"/>
    </source>
</evidence>
<keyword evidence="3" id="KW-1185">Reference proteome</keyword>
<feature type="compositionally biased region" description="Polar residues" evidence="1">
    <location>
        <begin position="108"/>
        <end position="118"/>
    </location>
</feature>
<feature type="region of interest" description="Disordered" evidence="1">
    <location>
        <begin position="1"/>
        <end position="118"/>
    </location>
</feature>
<sequence>MRLDQKIGAKRTPIGKLRAKSDWTSSRRSEDKRVHQRFLTRGGKNDAPPNDTPSTSSAQPKTPRAFSKEKSLVSRKGSNLDDVRKQIRGAKKPEWPEKDVRVDADPQPETTRFSRLNENNSNAMIETIRDITIDIETVEHSDTVKLESDMVATFQGEVEYVEIGTTRLMSDEEFKATQQEKKSEQ</sequence>
<comment type="caution">
    <text evidence="2">The sequence shown here is derived from an EMBL/GenBank/DDBJ whole genome shotgun (WGS) entry which is preliminary data.</text>
</comment>